<dbReference type="EMBL" id="JBHSDJ010000126">
    <property type="protein sequence ID" value="MFC4248668.1"/>
    <property type="molecule type" value="Genomic_DNA"/>
</dbReference>
<feature type="domain" description="Halobacterial output" evidence="2">
    <location>
        <begin position="27"/>
        <end position="100"/>
    </location>
</feature>
<protein>
    <submittedName>
        <fullName evidence="3">HalOD1 output domain-containing protein</fullName>
    </submittedName>
</protein>
<evidence type="ECO:0000313" key="3">
    <source>
        <dbReference type="EMBL" id="MFC4248668.1"/>
    </source>
</evidence>
<dbReference type="GeneID" id="71854149"/>
<comment type="caution">
    <text evidence="3">The sequence shown here is derived from an EMBL/GenBank/DDBJ whole genome shotgun (WGS) entry which is preliminary data.</text>
</comment>
<dbReference type="AlphaFoldDB" id="A0ABD5P3B2"/>
<feature type="region of interest" description="Disordered" evidence="1">
    <location>
        <begin position="1"/>
        <end position="30"/>
    </location>
</feature>
<feature type="compositionally biased region" description="Basic and acidic residues" evidence="1">
    <location>
        <begin position="15"/>
        <end position="24"/>
    </location>
</feature>
<organism evidence="3 4">
    <name type="scientific">Natribaculum luteum</name>
    <dbReference type="NCBI Taxonomy" id="1586232"/>
    <lineage>
        <taxon>Archaea</taxon>
        <taxon>Methanobacteriati</taxon>
        <taxon>Methanobacteriota</taxon>
        <taxon>Stenosarchaea group</taxon>
        <taxon>Halobacteria</taxon>
        <taxon>Halobacteriales</taxon>
        <taxon>Natrialbaceae</taxon>
        <taxon>Natribaculum</taxon>
    </lineage>
</organism>
<sequence>MSKQITGGSTYENDGGGREVRYDRDDGEPPSVAVATALATYHGDDVTTTSTRLYDHIDPEALDALFADRYDGGGRRAGDVTFDVGDATISVRSESVRVYPRE</sequence>
<name>A0ABD5P3B2_9EURY</name>
<dbReference type="RefSeq" id="WP_246966241.1">
    <property type="nucleotide sequence ID" value="NZ_CP095397.1"/>
</dbReference>
<evidence type="ECO:0000259" key="2">
    <source>
        <dbReference type="Pfam" id="PF18545"/>
    </source>
</evidence>
<feature type="compositionally biased region" description="Polar residues" evidence="1">
    <location>
        <begin position="1"/>
        <end position="12"/>
    </location>
</feature>
<evidence type="ECO:0000313" key="4">
    <source>
        <dbReference type="Proteomes" id="UP001595821"/>
    </source>
</evidence>
<gene>
    <name evidence="3" type="ORF">ACFOZ7_17345</name>
</gene>
<proteinExistence type="predicted"/>
<dbReference type="Pfam" id="PF18545">
    <property type="entry name" value="HalOD1"/>
    <property type="match status" value="1"/>
</dbReference>
<dbReference type="InterPro" id="IPR040624">
    <property type="entry name" value="HalOD1"/>
</dbReference>
<evidence type="ECO:0000256" key="1">
    <source>
        <dbReference type="SAM" id="MobiDB-lite"/>
    </source>
</evidence>
<reference evidence="3 4" key="1">
    <citation type="journal article" date="2014" name="Int. J. Syst. Evol. Microbiol.">
        <title>Complete genome sequence of Corynebacterium casei LMG S-19264T (=DSM 44701T), isolated from a smear-ripened cheese.</title>
        <authorList>
            <consortium name="US DOE Joint Genome Institute (JGI-PGF)"/>
            <person name="Walter F."/>
            <person name="Albersmeier A."/>
            <person name="Kalinowski J."/>
            <person name="Ruckert C."/>
        </authorList>
    </citation>
    <scope>NUCLEOTIDE SEQUENCE [LARGE SCALE GENOMIC DNA]</scope>
    <source>
        <strain evidence="3 4">IBRC-M 10912</strain>
    </source>
</reference>
<dbReference type="Proteomes" id="UP001595821">
    <property type="component" value="Unassembled WGS sequence"/>
</dbReference>
<accession>A0ABD5P3B2</accession>